<gene>
    <name evidence="1" type="ordered locus">Ccan_01930</name>
</gene>
<dbReference type="EMBL" id="CP002113">
    <property type="protein sequence ID" value="AEK22315.1"/>
    <property type="molecule type" value="Genomic_DNA"/>
</dbReference>
<evidence type="ECO:0000313" key="2">
    <source>
        <dbReference type="Proteomes" id="UP000008895"/>
    </source>
</evidence>
<evidence type="ECO:0000313" key="1">
    <source>
        <dbReference type="EMBL" id="AEK22315.1"/>
    </source>
</evidence>
<keyword evidence="2" id="KW-1185">Reference proteome</keyword>
<proteinExistence type="predicted"/>
<accession>F9YQE7</accession>
<dbReference type="KEGG" id="ccm:Ccan_01930"/>
<dbReference type="Proteomes" id="UP000008895">
    <property type="component" value="Chromosome"/>
</dbReference>
<protein>
    <submittedName>
        <fullName evidence="1">Uncharacterized protein</fullName>
    </submittedName>
</protein>
<reference evidence="1 2" key="1">
    <citation type="journal article" date="2011" name="J. Bacteriol.">
        <title>Complete genome sequence of the dog commensal and human pathogen Capnocytophaga canimorsus strain 5.</title>
        <authorList>
            <person name="Manfredi P."/>
            <person name="Pagni M."/>
            <person name="Cornelis G.R."/>
        </authorList>
    </citation>
    <scope>NUCLEOTIDE SEQUENCE [LARGE SCALE GENOMIC DNA]</scope>
    <source>
        <strain evidence="2">5</strain>
    </source>
</reference>
<dbReference type="HOGENOM" id="CLU_3248849_0_0_10"/>
<dbReference type="AlphaFoldDB" id="F9YQE7"/>
<sequence>MLFKFLNNIFFFKNIPALVDKVDNYRKALKNENKKSYFSFWK</sequence>
<name>F9YQE7_CAPCC</name>
<organism evidence="1 2">
    <name type="scientific">Capnocytophaga canimorsus (strain 5)</name>
    <dbReference type="NCBI Taxonomy" id="860228"/>
    <lineage>
        <taxon>Bacteria</taxon>
        <taxon>Pseudomonadati</taxon>
        <taxon>Bacteroidota</taxon>
        <taxon>Flavobacteriia</taxon>
        <taxon>Flavobacteriales</taxon>
        <taxon>Flavobacteriaceae</taxon>
        <taxon>Capnocytophaga</taxon>
    </lineage>
</organism>